<keyword evidence="1" id="KW-0812">Transmembrane</keyword>
<organism evidence="2 3">
    <name type="scientific">Metallosphaera yellowstonensis MK1</name>
    <dbReference type="NCBI Taxonomy" id="671065"/>
    <lineage>
        <taxon>Archaea</taxon>
        <taxon>Thermoproteota</taxon>
        <taxon>Thermoprotei</taxon>
        <taxon>Sulfolobales</taxon>
        <taxon>Sulfolobaceae</taxon>
        <taxon>Metallosphaera</taxon>
    </lineage>
</organism>
<dbReference type="OrthoDB" id="34672at2157"/>
<dbReference type="RefSeq" id="WP_009069244.1">
    <property type="nucleotide sequence ID" value="NZ_JH597753.1"/>
</dbReference>
<dbReference type="STRING" id="671065.MetMK1DRAFT_00000100"/>
<name>H2C0D9_9CREN</name>
<proteinExistence type="predicted"/>
<dbReference type="eggNOG" id="arCOG06003">
    <property type="taxonomic scope" value="Archaea"/>
</dbReference>
<feature type="transmembrane region" description="Helical" evidence="1">
    <location>
        <begin position="7"/>
        <end position="29"/>
    </location>
</feature>
<accession>H2C0D9</accession>
<keyword evidence="1" id="KW-1133">Transmembrane helix</keyword>
<evidence type="ECO:0000313" key="2">
    <source>
        <dbReference type="EMBL" id="EHP71326.1"/>
    </source>
</evidence>
<keyword evidence="1" id="KW-0472">Membrane</keyword>
<dbReference type="AlphaFoldDB" id="H2C0D9"/>
<dbReference type="HOGENOM" id="CLU_1682780_0_0_2"/>
<dbReference type="EMBL" id="JH597753">
    <property type="protein sequence ID" value="EHP71326.1"/>
    <property type="molecule type" value="Genomic_DNA"/>
</dbReference>
<reference evidence="2 3" key="1">
    <citation type="submission" date="2012-01" db="EMBL/GenBank/DDBJ databases">
        <title>Improved High-Quality Draft sequence of Metallosphaera yellowstonensis MK1.</title>
        <authorList>
            <consortium name="US DOE Joint Genome Institute"/>
            <person name="Lucas S."/>
            <person name="Han J."/>
            <person name="Cheng J.-F."/>
            <person name="Goodwin L."/>
            <person name="Pitluck S."/>
            <person name="Peters L."/>
            <person name="Teshima H."/>
            <person name="Detter J.C."/>
            <person name="Han C."/>
            <person name="Tapia R."/>
            <person name="Land M."/>
            <person name="Hauser L."/>
            <person name="Kyrpides N."/>
            <person name="Kozubal M."/>
            <person name="Macur R.E."/>
            <person name="Jay Z."/>
            <person name="Inskeep W."/>
            <person name="Woyke T."/>
        </authorList>
    </citation>
    <scope>NUCLEOTIDE SEQUENCE [LARGE SCALE GENOMIC DNA]</scope>
    <source>
        <strain evidence="2 3">MK1</strain>
    </source>
</reference>
<dbReference type="Proteomes" id="UP000003980">
    <property type="component" value="Unassembled WGS sequence"/>
</dbReference>
<protein>
    <submittedName>
        <fullName evidence="2">Uncharacterized protein</fullName>
    </submittedName>
</protein>
<gene>
    <name evidence="2" type="ORF">MetMK1DRAFT_00000100</name>
</gene>
<sequence>MKAQSDFIAFLVVIILVVVILIPIAFLVLTFSEPSARQPDFTTVLTRQVNGGSILLFFNSTPSKPTLIVLRGGNQNYTLDALFYDNHGIWDNISNVITPSIPSPLIHNYTLPSYVWNKTILVQVGGYNVSIFALILPNETASV</sequence>
<evidence type="ECO:0000313" key="3">
    <source>
        <dbReference type="Proteomes" id="UP000003980"/>
    </source>
</evidence>
<evidence type="ECO:0000256" key="1">
    <source>
        <dbReference type="SAM" id="Phobius"/>
    </source>
</evidence>
<keyword evidence="3" id="KW-1185">Reference proteome</keyword>